<evidence type="ECO:0000313" key="2">
    <source>
        <dbReference type="Proteomes" id="UP001058074"/>
    </source>
</evidence>
<gene>
    <name evidence="1" type="ORF">rsdtw13_25680</name>
</gene>
<organism evidence="1 2">
    <name type="scientific">Inconstantimicrobium mannanitabidum</name>
    <dbReference type="NCBI Taxonomy" id="1604901"/>
    <lineage>
        <taxon>Bacteria</taxon>
        <taxon>Bacillati</taxon>
        <taxon>Bacillota</taxon>
        <taxon>Clostridia</taxon>
        <taxon>Eubacteriales</taxon>
        <taxon>Clostridiaceae</taxon>
        <taxon>Inconstantimicrobium</taxon>
    </lineage>
</organism>
<proteinExistence type="predicted"/>
<accession>A0ACB5RDY3</accession>
<name>A0ACB5RDY3_9CLOT</name>
<dbReference type="Proteomes" id="UP001058074">
    <property type="component" value="Unassembled WGS sequence"/>
</dbReference>
<keyword evidence="2" id="KW-1185">Reference proteome</keyword>
<evidence type="ECO:0000313" key="1">
    <source>
        <dbReference type="EMBL" id="GKX67310.1"/>
    </source>
</evidence>
<sequence>MNEVINSILTRRSIRKYKETQVSDEELNNILECAQYAPSGMNNQGWHFTVVQNKDMLKKIKTVVSEALTKPADFDPFYNSPTIIIVSNSSNITPEADSALAIENIFLSAHSLGLGSCWINILNGLRDNPKVQELFKELQIPENSTVYGSVSLGYNAGEEPSAPPRKTGTVTILK</sequence>
<reference evidence="1" key="1">
    <citation type="journal article" date="2025" name="Int. J. Syst. Evol. Microbiol.">
        <title>Inconstantimicrobium mannanitabidum sp. nov., a novel member of the family Clostridiaceae isolated from anoxic soil under the treatment of reductive soil disinfestation.</title>
        <authorList>
            <person name="Ueki A."/>
            <person name="Tonouchi A."/>
            <person name="Honma S."/>
            <person name="Kaku N."/>
            <person name="Ueki K."/>
        </authorList>
    </citation>
    <scope>NUCLEOTIDE SEQUENCE</scope>
    <source>
        <strain evidence="1">TW13</strain>
    </source>
</reference>
<protein>
    <submittedName>
        <fullName evidence="1">NAD(P)H nitroreductase</fullName>
    </submittedName>
</protein>
<comment type="caution">
    <text evidence="1">The sequence shown here is derived from an EMBL/GenBank/DDBJ whole genome shotgun (WGS) entry which is preliminary data.</text>
</comment>
<dbReference type="EMBL" id="BROD01000001">
    <property type="protein sequence ID" value="GKX67310.1"/>
    <property type="molecule type" value="Genomic_DNA"/>
</dbReference>